<dbReference type="EMBL" id="CM000148">
    <property type="protein sequence ID" value="EEE51969.1"/>
    <property type="molecule type" value="Genomic_DNA"/>
</dbReference>
<feature type="region of interest" description="Disordered" evidence="1">
    <location>
        <begin position="109"/>
        <end position="140"/>
    </location>
</feature>
<dbReference type="Proteomes" id="UP000007752">
    <property type="component" value="Chromosome 11"/>
</dbReference>
<gene>
    <name evidence="3" type="ORF">OsJ_33636</name>
</gene>
<dbReference type="PANTHER" id="PTHR45224:SF16">
    <property type="entry name" value="OS01G0527900 PROTEIN"/>
    <property type="match status" value="1"/>
</dbReference>
<sequence length="485" mass="55041">MQASFAPGGWQGTAAAPGGWQGMAPPQPPQAPLFAYGANTSAPHLAQMKQGSDRSSMDDSLSDLQESGMDSRPPGGFLSYFQDPSSLQNHQPSIPLNYYATQQAAPWAPSPAEYRSPVTKSGPGEQHPINIDSGGEETPTVRTEKRLTWTHEEDIRLVSAWLNNLNDSINGNFKKNDCYWGDVTTAYNSTTPRNRMRQEKQIKDRFHKIKKNVGRFCCAYKEVKSIYVSGQNELQLMEKVHATYEADYKEGQFTFLHCWKALRDQPKWHAYLEELEKPNKTKSDNEVEVRELTSTPNSPEDIIRPEGTKAAKARRNGKDKRKRKAKVYLSDMDDEIDKPKEVQNMADKGRDELLETQRRVSSENLESKRLAHLAAMEHKEAVMLETYRALMLQDTKDMPDDVRFEHVMALKSMREKLFPKTKVSKMLILAACFGSASAREATYYIIFSNPPILSKQNLCSNYLLSMSLYGSLLWPMNDVWIIVID</sequence>
<evidence type="ECO:0000313" key="3">
    <source>
        <dbReference type="EMBL" id="EEE51969.1"/>
    </source>
</evidence>
<organism evidence="3">
    <name type="scientific">Oryza sativa subsp. japonica</name>
    <name type="common">Rice</name>
    <dbReference type="NCBI Taxonomy" id="39947"/>
    <lineage>
        <taxon>Eukaryota</taxon>
        <taxon>Viridiplantae</taxon>
        <taxon>Streptophyta</taxon>
        <taxon>Embryophyta</taxon>
        <taxon>Tracheophyta</taxon>
        <taxon>Spermatophyta</taxon>
        <taxon>Magnoliopsida</taxon>
        <taxon>Liliopsida</taxon>
        <taxon>Poales</taxon>
        <taxon>Poaceae</taxon>
        <taxon>BOP clade</taxon>
        <taxon>Oryzoideae</taxon>
        <taxon>Oryzeae</taxon>
        <taxon>Oryzinae</taxon>
        <taxon>Oryza</taxon>
        <taxon>Oryza sativa</taxon>
    </lineage>
</organism>
<protein>
    <recommendedName>
        <fullName evidence="2">No apical meristem-associated C-terminal domain-containing protein</fullName>
    </recommendedName>
</protein>
<feature type="compositionally biased region" description="Basic and acidic residues" evidence="1">
    <location>
        <begin position="279"/>
        <end position="291"/>
    </location>
</feature>
<feature type="compositionally biased region" description="Basic residues" evidence="1">
    <location>
        <begin position="311"/>
        <end position="325"/>
    </location>
</feature>
<dbReference type="PANTHER" id="PTHR45224">
    <property type="entry name" value="OS01G0527900 PROTEIN-RELATED"/>
    <property type="match status" value="1"/>
</dbReference>
<feature type="region of interest" description="Disordered" evidence="1">
    <location>
        <begin position="279"/>
        <end position="325"/>
    </location>
</feature>
<proteinExistence type="predicted"/>
<accession>B9GAB3</accession>
<feature type="region of interest" description="Disordered" evidence="1">
    <location>
        <begin position="1"/>
        <end position="86"/>
    </location>
</feature>
<dbReference type="InterPro" id="IPR029466">
    <property type="entry name" value="NAM-associated_C"/>
</dbReference>
<reference evidence="3" key="1">
    <citation type="journal article" date="2005" name="PLoS Biol.">
        <title>The genomes of Oryza sativa: a history of duplications.</title>
        <authorList>
            <person name="Yu J."/>
            <person name="Wang J."/>
            <person name="Lin W."/>
            <person name="Li S."/>
            <person name="Li H."/>
            <person name="Zhou J."/>
            <person name="Ni P."/>
            <person name="Dong W."/>
            <person name="Hu S."/>
            <person name="Zeng C."/>
            <person name="Zhang J."/>
            <person name="Zhang Y."/>
            <person name="Li R."/>
            <person name="Xu Z."/>
            <person name="Li S."/>
            <person name="Li X."/>
            <person name="Zheng H."/>
            <person name="Cong L."/>
            <person name="Lin L."/>
            <person name="Yin J."/>
            <person name="Geng J."/>
            <person name="Li G."/>
            <person name="Shi J."/>
            <person name="Liu J."/>
            <person name="Lv H."/>
            <person name="Li J."/>
            <person name="Wang J."/>
            <person name="Deng Y."/>
            <person name="Ran L."/>
            <person name="Shi X."/>
            <person name="Wang X."/>
            <person name="Wu Q."/>
            <person name="Li C."/>
            <person name="Ren X."/>
            <person name="Wang J."/>
            <person name="Wang X."/>
            <person name="Li D."/>
            <person name="Liu D."/>
            <person name="Zhang X."/>
            <person name="Ji Z."/>
            <person name="Zhao W."/>
            <person name="Sun Y."/>
            <person name="Zhang Z."/>
            <person name="Bao J."/>
            <person name="Han Y."/>
            <person name="Dong L."/>
            <person name="Ji J."/>
            <person name="Chen P."/>
            <person name="Wu S."/>
            <person name="Liu J."/>
            <person name="Xiao Y."/>
            <person name="Bu D."/>
            <person name="Tan J."/>
            <person name="Yang L."/>
            <person name="Ye C."/>
            <person name="Zhang J."/>
            <person name="Xu J."/>
            <person name="Zhou Y."/>
            <person name="Yu Y."/>
            <person name="Zhang B."/>
            <person name="Zhuang S."/>
            <person name="Wei H."/>
            <person name="Liu B."/>
            <person name="Lei M."/>
            <person name="Yu H."/>
            <person name="Li Y."/>
            <person name="Xu H."/>
            <person name="Wei S."/>
            <person name="He X."/>
            <person name="Fang L."/>
            <person name="Zhang Z."/>
            <person name="Zhang Y."/>
            <person name="Huang X."/>
            <person name="Su Z."/>
            <person name="Tong W."/>
            <person name="Li J."/>
            <person name="Tong Z."/>
            <person name="Li S."/>
            <person name="Ye J."/>
            <person name="Wang L."/>
            <person name="Fang L."/>
            <person name="Lei T."/>
            <person name="Chen C."/>
            <person name="Chen H."/>
            <person name="Xu Z."/>
            <person name="Li H."/>
            <person name="Huang H."/>
            <person name="Zhang F."/>
            <person name="Xu H."/>
            <person name="Li N."/>
            <person name="Zhao C."/>
            <person name="Li S."/>
            <person name="Dong L."/>
            <person name="Huang Y."/>
            <person name="Li L."/>
            <person name="Xi Y."/>
            <person name="Qi Q."/>
            <person name="Li W."/>
            <person name="Zhang B."/>
            <person name="Hu W."/>
            <person name="Zhang Y."/>
            <person name="Tian X."/>
            <person name="Jiao Y."/>
            <person name="Liang X."/>
            <person name="Jin J."/>
            <person name="Gao L."/>
            <person name="Zheng W."/>
            <person name="Hao B."/>
            <person name="Liu S."/>
            <person name="Wang W."/>
            <person name="Yuan L."/>
            <person name="Cao M."/>
            <person name="McDermott J."/>
            <person name="Samudrala R."/>
            <person name="Wang J."/>
            <person name="Wong G.K."/>
            <person name="Yang H."/>
        </authorList>
    </citation>
    <scope>NUCLEOTIDE SEQUENCE [LARGE SCALE GENOMIC DNA]</scope>
</reference>
<evidence type="ECO:0000256" key="1">
    <source>
        <dbReference type="SAM" id="MobiDB-lite"/>
    </source>
</evidence>
<reference evidence="3" key="2">
    <citation type="submission" date="2008-12" db="EMBL/GenBank/DDBJ databases">
        <title>Improved gene annotation of the rice (Oryza sativa) genomes.</title>
        <authorList>
            <person name="Wang J."/>
            <person name="Li R."/>
            <person name="Fan W."/>
            <person name="Huang Q."/>
            <person name="Zhang J."/>
            <person name="Zhou Y."/>
            <person name="Hu Y."/>
            <person name="Zi S."/>
            <person name="Li J."/>
            <person name="Ni P."/>
            <person name="Zheng H."/>
            <person name="Zhang Y."/>
            <person name="Zhao M."/>
            <person name="Hao Q."/>
            <person name="McDermott J."/>
            <person name="Samudrala R."/>
            <person name="Kristiansen K."/>
            <person name="Wong G.K.-S."/>
        </authorList>
    </citation>
    <scope>NUCLEOTIDE SEQUENCE</scope>
</reference>
<feature type="compositionally biased region" description="Low complexity" evidence="1">
    <location>
        <begin position="14"/>
        <end position="24"/>
    </location>
</feature>
<evidence type="ECO:0000259" key="2">
    <source>
        <dbReference type="Pfam" id="PF14303"/>
    </source>
</evidence>
<dbReference type="Pfam" id="PF14303">
    <property type="entry name" value="NAM-associated"/>
    <property type="match status" value="1"/>
</dbReference>
<feature type="domain" description="No apical meristem-associated C-terminal" evidence="2">
    <location>
        <begin position="252"/>
        <end position="403"/>
    </location>
</feature>
<dbReference type="AlphaFoldDB" id="B9GAB3"/>
<name>B9GAB3_ORYSJ</name>